<keyword evidence="2" id="KW-1185">Reference proteome</keyword>
<protein>
    <submittedName>
        <fullName evidence="1">Uncharacterized protein</fullName>
    </submittedName>
</protein>
<evidence type="ECO:0000313" key="2">
    <source>
        <dbReference type="Proteomes" id="UP000190890"/>
    </source>
</evidence>
<comment type="caution">
    <text evidence="1">The sequence shown here is derived from an EMBL/GenBank/DDBJ whole genome shotgun (WGS) entry which is preliminary data.</text>
</comment>
<dbReference type="Proteomes" id="UP000190890">
    <property type="component" value="Unassembled WGS sequence"/>
</dbReference>
<evidence type="ECO:0000313" key="1">
    <source>
        <dbReference type="EMBL" id="OOM79405.1"/>
    </source>
</evidence>
<name>A0A1S8TPT9_9CLOT</name>
<accession>A0A1S8TPT9</accession>
<organism evidence="1 2">
    <name type="scientific">Clostridium puniceum</name>
    <dbReference type="NCBI Taxonomy" id="29367"/>
    <lineage>
        <taxon>Bacteria</taxon>
        <taxon>Bacillati</taxon>
        <taxon>Bacillota</taxon>
        <taxon>Clostridia</taxon>
        <taxon>Eubacteriales</taxon>
        <taxon>Clostridiaceae</taxon>
        <taxon>Clostridium</taxon>
    </lineage>
</organism>
<dbReference type="AlphaFoldDB" id="A0A1S8TPT9"/>
<gene>
    <name evidence="1" type="ORF">CLPUN_16290</name>
</gene>
<dbReference type="EMBL" id="LZZM01000104">
    <property type="protein sequence ID" value="OOM79405.1"/>
    <property type="molecule type" value="Genomic_DNA"/>
</dbReference>
<proteinExistence type="predicted"/>
<reference evidence="1 2" key="1">
    <citation type="submission" date="2016-05" db="EMBL/GenBank/DDBJ databases">
        <title>Microbial solvent formation.</title>
        <authorList>
            <person name="Poehlein A."/>
            <person name="Montoya Solano J.D."/>
            <person name="Flitsch S."/>
            <person name="Krabben P."/>
            <person name="Duerre P."/>
            <person name="Daniel R."/>
        </authorList>
    </citation>
    <scope>NUCLEOTIDE SEQUENCE [LARGE SCALE GENOMIC DNA]</scope>
    <source>
        <strain evidence="1 2">DSM 2619</strain>
    </source>
</reference>
<sequence>MQIVIQKTETLDNKSLFLIWFGDRQIALKEEELEELNENIRLFELNDKGAAPKVPIQEQLKTRKVISKNNYTDEVSIYHSIKRKSNHQ</sequence>
<dbReference type="RefSeq" id="WP_077846804.1">
    <property type="nucleotide sequence ID" value="NZ_LZZM01000104.1"/>
</dbReference>